<dbReference type="AlphaFoldDB" id="A0AAV5JWU1"/>
<accession>A0AAV5JWU1</accession>
<name>A0AAV5JWU1_9ROSI</name>
<protein>
    <submittedName>
        <fullName evidence="2">Uncharacterized protein</fullName>
    </submittedName>
</protein>
<evidence type="ECO:0000313" key="3">
    <source>
        <dbReference type="Proteomes" id="UP001054252"/>
    </source>
</evidence>
<organism evidence="2 3">
    <name type="scientific">Rubroshorea leprosula</name>
    <dbReference type="NCBI Taxonomy" id="152421"/>
    <lineage>
        <taxon>Eukaryota</taxon>
        <taxon>Viridiplantae</taxon>
        <taxon>Streptophyta</taxon>
        <taxon>Embryophyta</taxon>
        <taxon>Tracheophyta</taxon>
        <taxon>Spermatophyta</taxon>
        <taxon>Magnoliopsida</taxon>
        <taxon>eudicotyledons</taxon>
        <taxon>Gunneridae</taxon>
        <taxon>Pentapetalae</taxon>
        <taxon>rosids</taxon>
        <taxon>malvids</taxon>
        <taxon>Malvales</taxon>
        <taxon>Dipterocarpaceae</taxon>
        <taxon>Rubroshorea</taxon>
    </lineage>
</organism>
<reference evidence="2 3" key="1">
    <citation type="journal article" date="2021" name="Commun. Biol.">
        <title>The genome of Shorea leprosula (Dipterocarpaceae) highlights the ecological relevance of drought in aseasonal tropical rainforests.</title>
        <authorList>
            <person name="Ng K.K.S."/>
            <person name="Kobayashi M.J."/>
            <person name="Fawcett J.A."/>
            <person name="Hatakeyama M."/>
            <person name="Paape T."/>
            <person name="Ng C.H."/>
            <person name="Ang C.C."/>
            <person name="Tnah L.H."/>
            <person name="Lee C.T."/>
            <person name="Nishiyama T."/>
            <person name="Sese J."/>
            <person name="O'Brien M.J."/>
            <person name="Copetti D."/>
            <person name="Mohd Noor M.I."/>
            <person name="Ong R.C."/>
            <person name="Putra M."/>
            <person name="Sireger I.Z."/>
            <person name="Indrioko S."/>
            <person name="Kosugi Y."/>
            <person name="Izuno A."/>
            <person name="Isagi Y."/>
            <person name="Lee S.L."/>
            <person name="Shimizu K.K."/>
        </authorList>
    </citation>
    <scope>NUCLEOTIDE SEQUENCE [LARGE SCALE GENOMIC DNA]</scope>
    <source>
        <strain evidence="2">214</strain>
    </source>
</reference>
<evidence type="ECO:0000256" key="1">
    <source>
        <dbReference type="SAM" id="MobiDB-lite"/>
    </source>
</evidence>
<evidence type="ECO:0000313" key="2">
    <source>
        <dbReference type="EMBL" id="GKV16067.1"/>
    </source>
</evidence>
<sequence length="139" mass="15918">MAPVAARRACNPVEPSGLTSTMKRQKKIKMEKKIKKTVKRLRVDMANISIEQRGIREQQKKIREKLEEIGSQCAQLREETELIFRQKAGNQVLLNLVCQIIKARQDRDIEKAASLACTLRDLIAKQKGKRMLMACPKCE</sequence>
<dbReference type="PANTHER" id="PTHR48248:SF5">
    <property type="entry name" value="UVR DOMAIN-CONTAINING PROTEIN"/>
    <property type="match status" value="1"/>
</dbReference>
<keyword evidence="3" id="KW-1185">Reference proteome</keyword>
<dbReference type="PANTHER" id="PTHR48248">
    <property type="entry name" value="UVR DOMAIN-CONTAINING PROTEIN"/>
    <property type="match status" value="1"/>
</dbReference>
<dbReference type="EMBL" id="BPVZ01000044">
    <property type="protein sequence ID" value="GKV16067.1"/>
    <property type="molecule type" value="Genomic_DNA"/>
</dbReference>
<dbReference type="Proteomes" id="UP001054252">
    <property type="component" value="Unassembled WGS sequence"/>
</dbReference>
<proteinExistence type="predicted"/>
<gene>
    <name evidence="2" type="ORF">SLEP1_g26771</name>
</gene>
<comment type="caution">
    <text evidence="2">The sequence shown here is derived from an EMBL/GenBank/DDBJ whole genome shotgun (WGS) entry which is preliminary data.</text>
</comment>
<feature type="region of interest" description="Disordered" evidence="1">
    <location>
        <begin position="1"/>
        <end position="22"/>
    </location>
</feature>